<dbReference type="Proteomes" id="UP000019375">
    <property type="component" value="Unassembled WGS sequence"/>
</dbReference>
<feature type="compositionally biased region" description="Polar residues" evidence="1">
    <location>
        <begin position="566"/>
        <end position="575"/>
    </location>
</feature>
<evidence type="ECO:0000256" key="1">
    <source>
        <dbReference type="SAM" id="MobiDB-lite"/>
    </source>
</evidence>
<feature type="compositionally biased region" description="Polar residues" evidence="1">
    <location>
        <begin position="549"/>
        <end position="558"/>
    </location>
</feature>
<feature type="compositionally biased region" description="Polar residues" evidence="1">
    <location>
        <begin position="516"/>
        <end position="537"/>
    </location>
</feature>
<organism evidence="2 3">
    <name type="scientific">Zygosaccharomyces bailii (strain CLIB 213 / ATCC 58445 / CBS 680 / BCRC 21525 / NBRC 1098 / NCYC 1416 / NRRL Y-2227)</name>
    <dbReference type="NCBI Taxonomy" id="1333698"/>
    <lineage>
        <taxon>Eukaryota</taxon>
        <taxon>Fungi</taxon>
        <taxon>Dikarya</taxon>
        <taxon>Ascomycota</taxon>
        <taxon>Saccharomycotina</taxon>
        <taxon>Saccharomycetes</taxon>
        <taxon>Saccharomycetales</taxon>
        <taxon>Saccharomycetaceae</taxon>
        <taxon>Zygosaccharomyces</taxon>
    </lineage>
</organism>
<dbReference type="AlphaFoldDB" id="A0A8J2T922"/>
<feature type="compositionally biased region" description="Basic and acidic residues" evidence="1">
    <location>
        <begin position="702"/>
        <end position="715"/>
    </location>
</feature>
<gene>
    <name evidence="2" type="ORF">BN860_04720g</name>
</gene>
<protein>
    <submittedName>
        <fullName evidence="2">ZYBA0S07-04720g1_1</fullName>
    </submittedName>
</protein>
<evidence type="ECO:0000313" key="3">
    <source>
        <dbReference type="Proteomes" id="UP000019375"/>
    </source>
</evidence>
<feature type="compositionally biased region" description="Polar residues" evidence="1">
    <location>
        <begin position="482"/>
        <end position="506"/>
    </location>
</feature>
<feature type="region of interest" description="Disordered" evidence="1">
    <location>
        <begin position="788"/>
        <end position="834"/>
    </location>
</feature>
<feature type="region of interest" description="Disordered" evidence="1">
    <location>
        <begin position="432"/>
        <end position="595"/>
    </location>
</feature>
<feature type="compositionally biased region" description="Polar residues" evidence="1">
    <location>
        <begin position="720"/>
        <end position="729"/>
    </location>
</feature>
<feature type="compositionally biased region" description="Low complexity" evidence="1">
    <location>
        <begin position="448"/>
        <end position="472"/>
    </location>
</feature>
<dbReference type="GO" id="GO:0005737">
    <property type="term" value="C:cytoplasm"/>
    <property type="evidence" value="ECO:0007669"/>
    <property type="project" value="InterPro"/>
</dbReference>
<dbReference type="OrthoDB" id="3973067at2759"/>
<feature type="compositionally biased region" description="Polar residues" evidence="1">
    <location>
        <begin position="640"/>
        <end position="656"/>
    </location>
</feature>
<feature type="region of interest" description="Disordered" evidence="1">
    <location>
        <begin position="610"/>
        <end position="729"/>
    </location>
</feature>
<keyword evidence="3" id="KW-1185">Reference proteome</keyword>
<feature type="compositionally biased region" description="Basic and acidic residues" evidence="1">
    <location>
        <begin position="790"/>
        <end position="801"/>
    </location>
</feature>
<sequence>MFAVAAAHATLPAKIKGTFQMDWHDVRIMQYKAAILKLEEIVRVLKILEKNLDKKQEVGKCIIPLVNYMLSLCDGPLFNVHPLLRKRFLLLNEFKLCKQTEVIPPVITSGVEFHVELANIVKDLDQLRGSIYNVGLQWKLLSCLQFIAQNAHEIYEKKLIQVQIERTANRPADAPGIVLPFDLGSVEDIMKPAELSLCLDWAVLINDRDQDTTFKSLRKLQTQILTKFVTNMNEKALPVLRTYFNQLQKSSTSKGPATATIKELPHWEYTIHRMYAYIYRALCLLDVMVSLSRQIYLPNKSYLHSLRSQLASENVSAYREILEKMDSMCADPKSEVTGSILASLDSCSNPRVNLCVAFNTVTDVFQNSICSVTPILRNTIQLISTWLDMWKFVDSNSDSAQKLANLNDEQLENMLKERLAVDKLNQVEKQKTINRLTPEANGLGGRGSSVRRVSSRRLSAPSSPATSSSGTSPGKMSPLRISRTNSRELGSQRSSNYSSPQLSRRSSLAEIRTPGIQLSSPQISRRSSFADNRQPNPASILMKNAIDAKNQTRSSVGNKTLAGRPRSSSLQTGQEKASKTQSTTSLLSRSNSLQSSAVVNQKVVQDNFSQLTRGSKATNGPFAENNTKKLLTIPSRKPRIQSSNGALTVVNKQGSKGASKTATAPETAKPTLDPSKAPTATEKNSTLKTVRIEISESQPQPQKEESEKRQKESKSELQQTQVSLPGSPNVTCMKKVRFVGVSPMTEDEIPKPTKKGWYKKPAVLHYPPPPPQYLSQKFRMRQEGIAFRSSLREEPNQDSSRRNSLVSSSEVIPLPTQKESVSQRFASKLRERLK</sequence>
<evidence type="ECO:0000313" key="2">
    <source>
        <dbReference type="EMBL" id="CDF90596.1"/>
    </source>
</evidence>
<proteinExistence type="predicted"/>
<accession>A0A8J2T922</accession>
<dbReference type="GO" id="GO:0008157">
    <property type="term" value="F:protein phosphatase 1 binding"/>
    <property type="evidence" value="ECO:0007669"/>
    <property type="project" value="InterPro"/>
</dbReference>
<dbReference type="GO" id="GO:0019888">
    <property type="term" value="F:protein phosphatase regulator activity"/>
    <property type="evidence" value="ECO:0007669"/>
    <property type="project" value="InterPro"/>
</dbReference>
<feature type="compositionally biased region" description="Low complexity" evidence="1">
    <location>
        <begin position="579"/>
        <end position="595"/>
    </location>
</feature>
<name>A0A8J2T922_ZYGB2</name>
<feature type="compositionally biased region" description="Polar residues" evidence="1">
    <location>
        <begin position="610"/>
        <end position="629"/>
    </location>
</feature>
<reference evidence="3" key="1">
    <citation type="journal article" date="2013" name="Genome Announc.">
        <title>Genome sequence of the food spoilage yeast Zygosaccharomyces bailii CLIB 213(T).</title>
        <authorList>
            <person name="Galeote V."/>
            <person name="Bigey F."/>
            <person name="Devillers H."/>
            <person name="Neuveglise C."/>
            <person name="Dequin S."/>
        </authorList>
    </citation>
    <scope>NUCLEOTIDE SEQUENCE [LARGE SCALE GENOMIC DNA]</scope>
    <source>
        <strain evidence="3">CLIB 213 / ATCC 58445 / CBS 680 / CCRC 21525 / NBRC 1098 / NCYC 1416 / NRRL Y-2227</strain>
    </source>
</reference>
<feature type="compositionally biased region" description="Low complexity" evidence="1">
    <location>
        <begin position="658"/>
        <end position="671"/>
    </location>
</feature>
<dbReference type="EMBL" id="HG316460">
    <property type="protein sequence ID" value="CDF90596.1"/>
    <property type="molecule type" value="Genomic_DNA"/>
</dbReference>
<dbReference type="InterPro" id="IPR026241">
    <property type="entry name" value="GIP4"/>
</dbReference>
<dbReference type="PRINTS" id="PR02082">
    <property type="entry name" value="GLC7IP4"/>
</dbReference>